<dbReference type="EMBL" id="CAJHJT010000023">
    <property type="protein sequence ID" value="CAD7001035.1"/>
    <property type="molecule type" value="Genomic_DNA"/>
</dbReference>
<name>A0A811USW2_CERCA</name>
<keyword evidence="2" id="KW-1185">Reference proteome</keyword>
<feature type="non-terminal residue" evidence="1">
    <location>
        <position position="53"/>
    </location>
</feature>
<evidence type="ECO:0000313" key="1">
    <source>
        <dbReference type="EMBL" id="CAD7001035.1"/>
    </source>
</evidence>
<evidence type="ECO:0000313" key="2">
    <source>
        <dbReference type="Proteomes" id="UP000606786"/>
    </source>
</evidence>
<accession>A0A811USW2</accession>
<comment type="caution">
    <text evidence="1">The sequence shown here is derived from an EMBL/GenBank/DDBJ whole genome shotgun (WGS) entry which is preliminary data.</text>
</comment>
<sequence length="53" mass="6133">DKSSKSLEVDFDIQKKKVLLILKKIIEQSSSEEVQQRVDNELESTVVVLFKKL</sequence>
<organism evidence="1 2">
    <name type="scientific">Ceratitis capitata</name>
    <name type="common">Mediterranean fruit fly</name>
    <name type="synonym">Tephritis capitata</name>
    <dbReference type="NCBI Taxonomy" id="7213"/>
    <lineage>
        <taxon>Eukaryota</taxon>
        <taxon>Metazoa</taxon>
        <taxon>Ecdysozoa</taxon>
        <taxon>Arthropoda</taxon>
        <taxon>Hexapoda</taxon>
        <taxon>Insecta</taxon>
        <taxon>Pterygota</taxon>
        <taxon>Neoptera</taxon>
        <taxon>Endopterygota</taxon>
        <taxon>Diptera</taxon>
        <taxon>Brachycera</taxon>
        <taxon>Muscomorpha</taxon>
        <taxon>Tephritoidea</taxon>
        <taxon>Tephritidae</taxon>
        <taxon>Ceratitis</taxon>
        <taxon>Ceratitis</taxon>
    </lineage>
</organism>
<proteinExistence type="predicted"/>
<reference evidence="1" key="1">
    <citation type="submission" date="2020-11" db="EMBL/GenBank/DDBJ databases">
        <authorList>
            <person name="Whitehead M."/>
        </authorList>
    </citation>
    <scope>NUCLEOTIDE SEQUENCE</scope>
    <source>
        <strain evidence="1">EGII</strain>
    </source>
</reference>
<protein>
    <submittedName>
        <fullName evidence="1">(Mediterranean fruit fly) hypothetical protein</fullName>
    </submittedName>
</protein>
<feature type="non-terminal residue" evidence="1">
    <location>
        <position position="1"/>
    </location>
</feature>
<dbReference type="Proteomes" id="UP000606786">
    <property type="component" value="Unassembled WGS sequence"/>
</dbReference>
<dbReference type="AlphaFoldDB" id="A0A811USW2"/>
<gene>
    <name evidence="1" type="ORF">CCAP1982_LOCUS9507</name>
</gene>